<dbReference type="AlphaFoldDB" id="A0AAE0H0A0"/>
<keyword evidence="3" id="KW-1185">Reference proteome</keyword>
<dbReference type="EMBL" id="LGRX02000822">
    <property type="protein sequence ID" value="KAK3287486.1"/>
    <property type="molecule type" value="Genomic_DNA"/>
</dbReference>
<feature type="compositionally biased region" description="Basic and acidic residues" evidence="1">
    <location>
        <begin position="56"/>
        <end position="72"/>
    </location>
</feature>
<sequence length="158" mass="17514">MGKKKIRKSEEVSEQAQDTHASPRKRSDLKTSVSSSDATKRDATVVAAKANAPKTTAKEVMPEQKGKRKQNEIDDIFASKKAKTRLEEEKQAEKEAQQAKLKETEVEEENETYLAPGGASAGERAKTKDGLLIFSDKEMNIGNGKDTPECPFDCWCCY</sequence>
<gene>
    <name evidence="2" type="ORF">CYMTET_5006</name>
</gene>
<proteinExistence type="predicted"/>
<dbReference type="InterPro" id="IPR013885">
    <property type="entry name" value="DUF1764_euk"/>
</dbReference>
<name>A0AAE0H0A0_9CHLO</name>
<reference evidence="2 3" key="1">
    <citation type="journal article" date="2015" name="Genome Biol. Evol.">
        <title>Comparative Genomics of a Bacterivorous Green Alga Reveals Evolutionary Causalities and Consequences of Phago-Mixotrophic Mode of Nutrition.</title>
        <authorList>
            <person name="Burns J.A."/>
            <person name="Paasch A."/>
            <person name="Narechania A."/>
            <person name="Kim E."/>
        </authorList>
    </citation>
    <scope>NUCLEOTIDE SEQUENCE [LARGE SCALE GENOMIC DNA]</scope>
    <source>
        <strain evidence="2 3">PLY_AMNH</strain>
    </source>
</reference>
<accession>A0AAE0H0A0</accession>
<organism evidence="2 3">
    <name type="scientific">Cymbomonas tetramitiformis</name>
    <dbReference type="NCBI Taxonomy" id="36881"/>
    <lineage>
        <taxon>Eukaryota</taxon>
        <taxon>Viridiplantae</taxon>
        <taxon>Chlorophyta</taxon>
        <taxon>Pyramimonadophyceae</taxon>
        <taxon>Pyramimonadales</taxon>
        <taxon>Pyramimonadaceae</taxon>
        <taxon>Cymbomonas</taxon>
    </lineage>
</organism>
<evidence type="ECO:0000313" key="2">
    <source>
        <dbReference type="EMBL" id="KAK3287486.1"/>
    </source>
</evidence>
<dbReference type="PANTHER" id="PTHR34066">
    <property type="entry name" value="GROWTH FACTOR 2"/>
    <property type="match status" value="1"/>
</dbReference>
<feature type="region of interest" description="Disordered" evidence="1">
    <location>
        <begin position="1"/>
        <end position="124"/>
    </location>
</feature>
<feature type="compositionally biased region" description="Low complexity" evidence="1">
    <location>
        <begin position="44"/>
        <end position="55"/>
    </location>
</feature>
<protein>
    <recommendedName>
        <fullName evidence="4">DUF1764-domain-containing protein</fullName>
    </recommendedName>
</protein>
<feature type="compositionally biased region" description="Basic and acidic residues" evidence="1">
    <location>
        <begin position="84"/>
        <end position="104"/>
    </location>
</feature>
<dbReference type="PANTHER" id="PTHR34066:SF1">
    <property type="entry name" value="DUF1764 FAMILY PROTEIN"/>
    <property type="match status" value="1"/>
</dbReference>
<dbReference type="Proteomes" id="UP001190700">
    <property type="component" value="Unassembled WGS sequence"/>
</dbReference>
<dbReference type="Pfam" id="PF08576">
    <property type="entry name" value="DUF1764"/>
    <property type="match status" value="1"/>
</dbReference>
<comment type="caution">
    <text evidence="2">The sequence shown here is derived from an EMBL/GenBank/DDBJ whole genome shotgun (WGS) entry which is preliminary data.</text>
</comment>
<evidence type="ECO:0000256" key="1">
    <source>
        <dbReference type="SAM" id="MobiDB-lite"/>
    </source>
</evidence>
<evidence type="ECO:0000313" key="3">
    <source>
        <dbReference type="Proteomes" id="UP001190700"/>
    </source>
</evidence>
<evidence type="ECO:0008006" key="4">
    <source>
        <dbReference type="Google" id="ProtNLM"/>
    </source>
</evidence>